<evidence type="ECO:0000313" key="1">
    <source>
        <dbReference type="EMBL" id="OLU46145.1"/>
    </source>
</evidence>
<reference evidence="1 2" key="1">
    <citation type="submission" date="2016-11" db="EMBL/GenBank/DDBJ databases">
        <title>Description of two novel members of the family Erysipelotrichaceae: Ileibacterium lipovorans gen. nov., sp. nov. and Dubosiella newyorkensis, gen. nov., sp. nov.</title>
        <authorList>
            <person name="Cox L.M."/>
            <person name="Sohn J."/>
            <person name="Tyrrell K.L."/>
            <person name="Citron D.M."/>
            <person name="Lawson P.A."/>
            <person name="Patel N.B."/>
            <person name="Iizumi T."/>
            <person name="Perez-Perez G.I."/>
            <person name="Goldstein E.J."/>
            <person name="Blaser M.J."/>
        </authorList>
    </citation>
    <scope>NUCLEOTIDE SEQUENCE [LARGE SCALE GENOMIC DNA]</scope>
    <source>
        <strain evidence="1 2">NYU-BL-K8</strain>
    </source>
</reference>
<name>A0A1Q9YM74_9FIRM</name>
<organism evidence="1 2">
    <name type="scientific">Faecalibaculum rodentium</name>
    <dbReference type="NCBI Taxonomy" id="1702221"/>
    <lineage>
        <taxon>Bacteria</taxon>
        <taxon>Bacillati</taxon>
        <taxon>Bacillota</taxon>
        <taxon>Erysipelotrichia</taxon>
        <taxon>Erysipelotrichales</taxon>
        <taxon>Erysipelotrichaceae</taxon>
        <taxon>Faecalibaculum</taxon>
    </lineage>
</organism>
<comment type="caution">
    <text evidence="1">The sequence shown here is derived from an EMBL/GenBank/DDBJ whole genome shotgun (WGS) entry which is preliminary data.</text>
</comment>
<proteinExistence type="predicted"/>
<sequence>MLISIILTKPVSEQNRHPAKTVQHLLLQMCKSAEYRLRPQIKKGRKQQTTVCALPLIGIYRNGD</sequence>
<protein>
    <submittedName>
        <fullName evidence="1">Uncharacterized protein</fullName>
    </submittedName>
</protein>
<dbReference type="Proteomes" id="UP000186758">
    <property type="component" value="Unassembled WGS sequence"/>
</dbReference>
<evidence type="ECO:0000313" key="2">
    <source>
        <dbReference type="Proteomes" id="UP000186758"/>
    </source>
</evidence>
<accession>A0A1Q9YM74</accession>
<dbReference type="EMBL" id="MPJZ01000035">
    <property type="protein sequence ID" value="OLU46145.1"/>
    <property type="molecule type" value="Genomic_DNA"/>
</dbReference>
<dbReference type="AlphaFoldDB" id="A0A1Q9YM74"/>
<gene>
    <name evidence="1" type="ORF">BO223_02895</name>
</gene>